<protein>
    <submittedName>
        <fullName evidence="2">Uncharacterized protein</fullName>
    </submittedName>
</protein>
<evidence type="ECO:0000313" key="3">
    <source>
        <dbReference type="Proteomes" id="UP000001056"/>
    </source>
</evidence>
<feature type="region of interest" description="Disordered" evidence="1">
    <location>
        <begin position="1"/>
        <end position="52"/>
    </location>
</feature>
<dbReference type="AlphaFoldDB" id="Q2GP04"/>
<gene>
    <name evidence="2" type="ORF">CHGG_10300</name>
</gene>
<organism evidence="2 3">
    <name type="scientific">Chaetomium globosum (strain ATCC 6205 / CBS 148.51 / DSM 1962 / NBRC 6347 / NRRL 1970)</name>
    <name type="common">Soil fungus</name>
    <dbReference type="NCBI Taxonomy" id="306901"/>
    <lineage>
        <taxon>Eukaryota</taxon>
        <taxon>Fungi</taxon>
        <taxon>Dikarya</taxon>
        <taxon>Ascomycota</taxon>
        <taxon>Pezizomycotina</taxon>
        <taxon>Sordariomycetes</taxon>
        <taxon>Sordariomycetidae</taxon>
        <taxon>Sordariales</taxon>
        <taxon>Chaetomiaceae</taxon>
        <taxon>Chaetomium</taxon>
    </lineage>
</organism>
<dbReference type="InParanoid" id="Q2GP04"/>
<evidence type="ECO:0000256" key="1">
    <source>
        <dbReference type="SAM" id="MobiDB-lite"/>
    </source>
</evidence>
<keyword evidence="3" id="KW-1185">Reference proteome</keyword>
<accession>Q2GP04</accession>
<reference evidence="3" key="1">
    <citation type="journal article" date="2015" name="Genome Announc.">
        <title>Draft genome sequence of the cellulolytic fungus Chaetomium globosum.</title>
        <authorList>
            <person name="Cuomo C.A."/>
            <person name="Untereiner W.A."/>
            <person name="Ma L.-J."/>
            <person name="Grabherr M."/>
            <person name="Birren B.W."/>
        </authorList>
    </citation>
    <scope>NUCLEOTIDE SEQUENCE [LARGE SCALE GENOMIC DNA]</scope>
    <source>
        <strain evidence="3">ATCC 6205 / CBS 148.51 / DSM 1962 / NBRC 6347 / NRRL 1970</strain>
    </source>
</reference>
<dbReference type="VEuPathDB" id="FungiDB:CHGG_10300"/>
<name>Q2GP04_CHAGB</name>
<dbReference type="HOGENOM" id="CLU_2573671_0_0_1"/>
<dbReference type="EMBL" id="CH408035">
    <property type="protein sequence ID" value="EAQ83896.1"/>
    <property type="molecule type" value="Genomic_DNA"/>
</dbReference>
<evidence type="ECO:0000313" key="2">
    <source>
        <dbReference type="EMBL" id="EAQ83896.1"/>
    </source>
</evidence>
<dbReference type="GeneID" id="4396312"/>
<sequence length="81" mass="8610">MEKESAKRRGAPWSRRGQRAGAMGALETGPTESGGSEFMVAPSTRRRRTLTSPTSLGASIVKLSTLDLRITAVAACHRKGP</sequence>
<dbReference type="RefSeq" id="XP_001228227.1">
    <property type="nucleotide sequence ID" value="XM_001228226.1"/>
</dbReference>
<dbReference type="Proteomes" id="UP000001056">
    <property type="component" value="Unassembled WGS sequence"/>
</dbReference>
<proteinExistence type="predicted"/>